<dbReference type="Proteomes" id="UP001295469">
    <property type="component" value="Chromosome A10"/>
</dbReference>
<name>A0A817BEQ8_BRANA</name>
<protein>
    <submittedName>
        <fullName evidence="2">(rape) hypothetical protein</fullName>
    </submittedName>
</protein>
<sequence>MSTFQLLLKSVQYVLRATVESILKRTLPHAMESMTGKALKDYKIVRSFPDMDKAYSQLKTLRFNILFICKNLETTVWNTENGYKDMKIVKYKSLGAFKIVTARGLHVTLRITSHVLVLLLENLTYYGSTGQAMPDAESKVLELESEQGRESKSFSLVFPESWKQENLCANVLRTILKRFINLDDSLADKMFPGCTIKHFKAVTLFISLIENIVLCCFLFFCFQMVEVEIPQSLFEEQVRQFYGARLLEIQPKCVGCKVQSVISLGPLPVQNRYFGSGYTMGFGYSIKRPSLVGDIFKRESLEFSTDELVKEVDNSITEFRKHKQEYDGEHVKDQVQDILEGAKVLEKNELKFNTLLVESLISIDYVYVLFYEHFFVLELYWIHRI</sequence>
<dbReference type="PANTHER" id="PTHR30560">
    <property type="entry name" value="TRIGGER FACTOR CHAPERONE AND PEPTIDYL-PROLYL CIS/TRANS ISOMERASE"/>
    <property type="match status" value="1"/>
</dbReference>
<accession>A0A817BEQ8</accession>
<feature type="domain" description="Trigger factor C-terminal" evidence="1">
    <location>
        <begin position="223"/>
        <end position="347"/>
    </location>
</feature>
<dbReference type="PANTHER" id="PTHR30560:SF3">
    <property type="entry name" value="TRIGGER FACTOR-LIKE PROTEIN TIG, CHLOROPLASTIC"/>
    <property type="match status" value="1"/>
</dbReference>
<proteinExistence type="predicted"/>
<dbReference type="EMBL" id="HG994364">
    <property type="protein sequence ID" value="CAF2327667.1"/>
    <property type="molecule type" value="Genomic_DNA"/>
</dbReference>
<dbReference type="InterPro" id="IPR008880">
    <property type="entry name" value="Trigger_fac_C"/>
</dbReference>
<reference evidence="2" key="1">
    <citation type="submission" date="2021-01" db="EMBL/GenBank/DDBJ databases">
        <authorList>
            <consortium name="Genoscope - CEA"/>
            <person name="William W."/>
        </authorList>
    </citation>
    <scope>NUCLEOTIDE SEQUENCE</scope>
</reference>
<evidence type="ECO:0000313" key="2">
    <source>
        <dbReference type="EMBL" id="CAF2327667.1"/>
    </source>
</evidence>
<dbReference type="GO" id="GO:0015031">
    <property type="term" value="P:protein transport"/>
    <property type="evidence" value="ECO:0007669"/>
    <property type="project" value="InterPro"/>
</dbReference>
<dbReference type="AlphaFoldDB" id="A0A817BEQ8"/>
<dbReference type="Pfam" id="PF05698">
    <property type="entry name" value="Trigger_C"/>
    <property type="match status" value="1"/>
</dbReference>
<gene>
    <name evidence="2" type="ORF">DARMORV10_A10P12490.1</name>
</gene>
<dbReference type="GO" id="GO:0006457">
    <property type="term" value="P:protein folding"/>
    <property type="evidence" value="ECO:0007669"/>
    <property type="project" value="InterPro"/>
</dbReference>
<organism evidence="2">
    <name type="scientific">Brassica napus</name>
    <name type="common">Rape</name>
    <dbReference type="NCBI Taxonomy" id="3708"/>
    <lineage>
        <taxon>Eukaryota</taxon>
        <taxon>Viridiplantae</taxon>
        <taxon>Streptophyta</taxon>
        <taxon>Embryophyta</taxon>
        <taxon>Tracheophyta</taxon>
        <taxon>Spermatophyta</taxon>
        <taxon>Magnoliopsida</taxon>
        <taxon>eudicotyledons</taxon>
        <taxon>Gunneridae</taxon>
        <taxon>Pentapetalae</taxon>
        <taxon>rosids</taxon>
        <taxon>malvids</taxon>
        <taxon>Brassicales</taxon>
        <taxon>Brassicaceae</taxon>
        <taxon>Brassiceae</taxon>
        <taxon>Brassica</taxon>
    </lineage>
</organism>
<evidence type="ECO:0000259" key="1">
    <source>
        <dbReference type="Pfam" id="PF05698"/>
    </source>
</evidence>
<dbReference type="InterPro" id="IPR005215">
    <property type="entry name" value="Trig_fac"/>
</dbReference>